<dbReference type="InterPro" id="IPR036397">
    <property type="entry name" value="RNaseH_sf"/>
</dbReference>
<accession>A0ABR2NUS3</accession>
<dbReference type="PANTHER" id="PTHR35046:SF9">
    <property type="entry name" value="RNA-DIRECTED DNA POLYMERASE"/>
    <property type="match status" value="1"/>
</dbReference>
<dbReference type="EMBL" id="JBBPBN010000100">
    <property type="protein sequence ID" value="KAK8979725.1"/>
    <property type="molecule type" value="Genomic_DNA"/>
</dbReference>
<organism evidence="2 3">
    <name type="scientific">Hibiscus sabdariffa</name>
    <name type="common">roselle</name>
    <dbReference type="NCBI Taxonomy" id="183260"/>
    <lineage>
        <taxon>Eukaryota</taxon>
        <taxon>Viridiplantae</taxon>
        <taxon>Streptophyta</taxon>
        <taxon>Embryophyta</taxon>
        <taxon>Tracheophyta</taxon>
        <taxon>Spermatophyta</taxon>
        <taxon>Magnoliopsida</taxon>
        <taxon>eudicotyledons</taxon>
        <taxon>Gunneridae</taxon>
        <taxon>Pentapetalae</taxon>
        <taxon>rosids</taxon>
        <taxon>malvids</taxon>
        <taxon>Malvales</taxon>
        <taxon>Malvaceae</taxon>
        <taxon>Malvoideae</taxon>
        <taxon>Hibiscus</taxon>
    </lineage>
</organism>
<evidence type="ECO:0000313" key="2">
    <source>
        <dbReference type="EMBL" id="KAK8979725.1"/>
    </source>
</evidence>
<dbReference type="InterPro" id="IPR012337">
    <property type="entry name" value="RNaseH-like_sf"/>
</dbReference>
<name>A0ABR2NUS3_9ROSI</name>
<feature type="compositionally biased region" description="Polar residues" evidence="1">
    <location>
        <begin position="192"/>
        <end position="209"/>
    </location>
</feature>
<dbReference type="Proteomes" id="UP001396334">
    <property type="component" value="Unassembled WGS sequence"/>
</dbReference>
<comment type="caution">
    <text evidence="2">The sequence shown here is derived from an EMBL/GenBank/DDBJ whole genome shotgun (WGS) entry which is preliminary data.</text>
</comment>
<dbReference type="Gene3D" id="3.30.420.10">
    <property type="entry name" value="Ribonuclease H-like superfamily/Ribonuclease H"/>
    <property type="match status" value="2"/>
</dbReference>
<evidence type="ECO:0000313" key="3">
    <source>
        <dbReference type="Proteomes" id="UP001396334"/>
    </source>
</evidence>
<feature type="region of interest" description="Disordered" evidence="1">
    <location>
        <begin position="192"/>
        <end position="223"/>
    </location>
</feature>
<keyword evidence="3" id="KW-1185">Reference proteome</keyword>
<evidence type="ECO:0008006" key="4">
    <source>
        <dbReference type="Google" id="ProtNLM"/>
    </source>
</evidence>
<proteinExistence type="predicted"/>
<dbReference type="PANTHER" id="PTHR35046">
    <property type="entry name" value="ZINC KNUCKLE (CCHC-TYPE) FAMILY PROTEIN"/>
    <property type="match status" value="1"/>
</dbReference>
<gene>
    <name evidence="2" type="ORF">V6N11_027760</name>
</gene>
<sequence length="324" mass="36871">MDVERFCERCVTCKKAKSKVSPQGMYLPLPIPDSPWTDISMDFVLGLPRAKTGRDSIFVVVDRFSKMAHFIACHKTDDAVNVANLFFRDVTDGQTEVVNRVLSTLLRAVIKKNIKTWKDCLPHVEFAYNHDVHSATNMSPFEVVYGYNPTTPLDMLPLPFEQVMNRDGQSKAEFVKKMHQQVKENLERRTQQYETQANKDSTYLRTNPFQEGGDDVSTAEPKQQYDPEVLSRVLRQNNSGKLFLLREEEHELGDISLARLKLRSLYAACFSSTKLTHLQLAQFSSSKLHSALLAQLKLNNLEVAESVLRQLKTVPHLGEVSHGM</sequence>
<reference evidence="2 3" key="1">
    <citation type="journal article" date="2024" name="G3 (Bethesda)">
        <title>Genome assembly of Hibiscus sabdariffa L. provides insights into metabolisms of medicinal natural products.</title>
        <authorList>
            <person name="Kim T."/>
        </authorList>
    </citation>
    <scope>NUCLEOTIDE SEQUENCE [LARGE SCALE GENOMIC DNA]</scope>
    <source>
        <strain evidence="2">TK-2024</strain>
        <tissue evidence="2">Old leaves</tissue>
    </source>
</reference>
<evidence type="ECO:0000256" key="1">
    <source>
        <dbReference type="SAM" id="MobiDB-lite"/>
    </source>
</evidence>
<dbReference type="SUPFAM" id="SSF53098">
    <property type="entry name" value="Ribonuclease H-like"/>
    <property type="match status" value="1"/>
</dbReference>
<protein>
    <recommendedName>
        <fullName evidence="4">Integrase catalytic domain-containing protein</fullName>
    </recommendedName>
</protein>